<feature type="binding site" evidence="5">
    <location>
        <position position="122"/>
    </location>
    <ligand>
        <name>NAD(+)</name>
        <dbReference type="ChEBI" id="CHEBI:57540"/>
    </ligand>
</feature>
<keyword evidence="3" id="KW-0560">Oxidoreductase</keyword>
<dbReference type="SUPFAM" id="SSF51735">
    <property type="entry name" value="NAD(P)-binding Rossmann-fold domains"/>
    <property type="match status" value="1"/>
</dbReference>
<dbReference type="EMBL" id="FNDK01000045">
    <property type="protein sequence ID" value="SDI41247.1"/>
    <property type="molecule type" value="Genomic_DNA"/>
</dbReference>
<evidence type="ECO:0000256" key="5">
    <source>
        <dbReference type="PIRSR" id="PIRSR000105-2"/>
    </source>
</evidence>
<dbReference type="InterPro" id="IPR013328">
    <property type="entry name" value="6PGD_dom2"/>
</dbReference>
<dbReference type="PANTHER" id="PTHR48075">
    <property type="entry name" value="3-HYDROXYACYL-COA DEHYDROGENASE FAMILY PROTEIN"/>
    <property type="match status" value="1"/>
</dbReference>
<gene>
    <name evidence="8" type="ORF">SAMN05192534_14512</name>
</gene>
<dbReference type="FunFam" id="3.40.50.720:FF:000009">
    <property type="entry name" value="Fatty oxidation complex, alpha subunit"/>
    <property type="match status" value="1"/>
</dbReference>
<reference evidence="8 9" key="1">
    <citation type="submission" date="2016-10" db="EMBL/GenBank/DDBJ databases">
        <authorList>
            <person name="de Groot N.N."/>
        </authorList>
    </citation>
    <scope>NUCLEOTIDE SEQUENCE [LARGE SCALE GENOMIC DNA]</scope>
    <source>
        <strain evidence="8 9">DSM 21632</strain>
    </source>
</reference>
<dbReference type="InterPro" id="IPR036291">
    <property type="entry name" value="NAD(P)-bd_dom_sf"/>
</dbReference>
<dbReference type="InterPro" id="IPR022694">
    <property type="entry name" value="3-OHacyl-CoA_DH"/>
</dbReference>
<evidence type="ECO:0000256" key="2">
    <source>
        <dbReference type="ARBA" id="ARBA00009463"/>
    </source>
</evidence>
<feature type="binding site" evidence="5">
    <location>
        <position position="36"/>
    </location>
    <ligand>
        <name>NAD(+)</name>
        <dbReference type="ChEBI" id="CHEBI:57540"/>
    </ligand>
</feature>
<feature type="binding site" evidence="5">
    <location>
        <position position="278"/>
    </location>
    <ligand>
        <name>NAD(+)</name>
        <dbReference type="ChEBI" id="CHEBI:57540"/>
    </ligand>
</feature>
<evidence type="ECO:0000313" key="8">
    <source>
        <dbReference type="EMBL" id="SDI41247.1"/>
    </source>
</evidence>
<dbReference type="PIRSF" id="PIRSF000105">
    <property type="entry name" value="HCDH"/>
    <property type="match status" value="1"/>
</dbReference>
<evidence type="ECO:0000259" key="6">
    <source>
        <dbReference type="Pfam" id="PF00725"/>
    </source>
</evidence>
<dbReference type="GO" id="GO:0008691">
    <property type="term" value="F:3-hydroxybutyryl-CoA dehydrogenase activity"/>
    <property type="evidence" value="ECO:0007669"/>
    <property type="project" value="TreeGrafter"/>
</dbReference>
<name>A0A1G8KCU3_9BACI</name>
<dbReference type="AlphaFoldDB" id="A0A1G8KCU3"/>
<feature type="binding site" evidence="5">
    <location>
        <begin position="13"/>
        <end position="18"/>
    </location>
    <ligand>
        <name>NAD(+)</name>
        <dbReference type="ChEBI" id="CHEBI:57540"/>
    </ligand>
</feature>
<keyword evidence="5" id="KW-0520">NAD</keyword>
<dbReference type="PANTHER" id="PTHR48075:SF5">
    <property type="entry name" value="3-HYDROXYBUTYRYL-COA DEHYDROGENASE"/>
    <property type="match status" value="1"/>
</dbReference>
<feature type="binding site" evidence="5">
    <location>
        <position position="146"/>
    </location>
    <ligand>
        <name>NAD(+)</name>
        <dbReference type="ChEBI" id="CHEBI:57540"/>
    </ligand>
</feature>
<dbReference type="GO" id="GO:0006635">
    <property type="term" value="P:fatty acid beta-oxidation"/>
    <property type="evidence" value="ECO:0007669"/>
    <property type="project" value="TreeGrafter"/>
</dbReference>
<dbReference type="Pfam" id="PF00725">
    <property type="entry name" value="3HCDH"/>
    <property type="match status" value="1"/>
</dbReference>
<organism evidence="8 9">
    <name type="scientific">Alteribacillus persepolensis</name>
    <dbReference type="NCBI Taxonomy" id="568899"/>
    <lineage>
        <taxon>Bacteria</taxon>
        <taxon>Bacillati</taxon>
        <taxon>Bacillota</taxon>
        <taxon>Bacilli</taxon>
        <taxon>Bacillales</taxon>
        <taxon>Bacillaceae</taxon>
        <taxon>Alteribacillus</taxon>
    </lineage>
</organism>
<keyword evidence="9" id="KW-1185">Reference proteome</keyword>
<evidence type="ECO:0000313" key="9">
    <source>
        <dbReference type="Proteomes" id="UP000199163"/>
    </source>
</evidence>
<dbReference type="Gene3D" id="1.10.1040.10">
    <property type="entry name" value="N-(1-d-carboxylethyl)-l-norvaline Dehydrogenase, domain 2"/>
    <property type="match status" value="1"/>
</dbReference>
<sequence>MSINSVNNIAVIGSGTMGVGIAQVFVQNGFSTVLYDINEEQVLRAKQQIEKRLNRLVEKGKMSAEVRETAQDKLYATTTIDDVSTADLVIEAAPEKLEIKSSIFQQVEEICKDDALFATNTSSLSITEIQAGLERPEKLAGLHFFNPAPLMPLVEVVQGLHTANAVTETLQELAERMEKVPVLCRDTPGFIVNRVARPFYNEALRILNDNVASVEQIDRIMKKSGNFKMGPFELQDLIGIDINFATTTTVHNSFHGESRFRPQHFQERMVQAGRLGRKTKGGFYDYE</sequence>
<evidence type="ECO:0000259" key="7">
    <source>
        <dbReference type="Pfam" id="PF02737"/>
    </source>
</evidence>
<comment type="pathway">
    <text evidence="1">Lipid metabolism; butanoate metabolism.</text>
</comment>
<dbReference type="InterPro" id="IPR006108">
    <property type="entry name" value="3HC_DH_C"/>
</dbReference>
<dbReference type="GO" id="GO:0070403">
    <property type="term" value="F:NAD+ binding"/>
    <property type="evidence" value="ECO:0007669"/>
    <property type="project" value="InterPro"/>
</dbReference>
<feature type="domain" description="3-hydroxyacyl-CoA dehydrogenase C-terminal" evidence="6">
    <location>
        <begin position="189"/>
        <end position="286"/>
    </location>
</feature>
<evidence type="ECO:0000256" key="1">
    <source>
        <dbReference type="ARBA" id="ARBA00005086"/>
    </source>
</evidence>
<dbReference type="InterPro" id="IPR008927">
    <property type="entry name" value="6-PGluconate_DH-like_C_sf"/>
</dbReference>
<feature type="binding site" evidence="5">
    <location>
        <position position="100"/>
    </location>
    <ligand>
        <name>NAD(+)</name>
        <dbReference type="ChEBI" id="CHEBI:57540"/>
    </ligand>
</feature>
<dbReference type="STRING" id="568899.SAMN05192534_14512"/>
<dbReference type="OrthoDB" id="9771883at2"/>
<dbReference type="Pfam" id="PF02737">
    <property type="entry name" value="3HCDH_N"/>
    <property type="match status" value="1"/>
</dbReference>
<comment type="similarity">
    <text evidence="2">Belongs to the 3-hydroxyacyl-CoA dehydrogenase family.</text>
</comment>
<dbReference type="Proteomes" id="UP000199163">
    <property type="component" value="Unassembled WGS sequence"/>
</dbReference>
<feature type="binding site" evidence="5">
    <location>
        <position position="95"/>
    </location>
    <ligand>
        <name>NAD(+)</name>
        <dbReference type="ChEBI" id="CHEBI:57540"/>
    </ligand>
</feature>
<feature type="domain" description="3-hydroxyacyl-CoA dehydrogenase NAD binding" evidence="7">
    <location>
        <begin position="8"/>
        <end position="187"/>
    </location>
</feature>
<dbReference type="Gene3D" id="3.40.50.720">
    <property type="entry name" value="NAD(P)-binding Rossmann-like Domain"/>
    <property type="match status" value="1"/>
</dbReference>
<dbReference type="InterPro" id="IPR006176">
    <property type="entry name" value="3-OHacyl-CoA_DH_NAD-bd"/>
</dbReference>
<protein>
    <submittedName>
        <fullName evidence="8">3-hydroxybutyryl-CoA dehydrogenase</fullName>
    </submittedName>
</protein>
<evidence type="ECO:0000256" key="3">
    <source>
        <dbReference type="ARBA" id="ARBA00023002"/>
    </source>
</evidence>
<feature type="site" description="Important for catalytic activity" evidence="4">
    <location>
        <position position="143"/>
    </location>
</feature>
<dbReference type="RefSeq" id="WP_091276981.1">
    <property type="nucleotide sequence ID" value="NZ_FNDK01000045.1"/>
</dbReference>
<accession>A0A1G8KCU3</accession>
<proteinExistence type="inferred from homology"/>
<evidence type="ECO:0000256" key="4">
    <source>
        <dbReference type="PIRSR" id="PIRSR000105-1"/>
    </source>
</evidence>
<dbReference type="SUPFAM" id="SSF48179">
    <property type="entry name" value="6-phosphogluconate dehydrogenase C-terminal domain-like"/>
    <property type="match status" value="1"/>
</dbReference>